<dbReference type="EMBL" id="MDZB01000120">
    <property type="protein sequence ID" value="OGX84341.1"/>
    <property type="molecule type" value="Genomic_DNA"/>
</dbReference>
<dbReference type="RefSeq" id="WP_070728891.1">
    <property type="nucleotide sequence ID" value="NZ_MDZB01000120.1"/>
</dbReference>
<sequence>MAISLNPQAVTYAKRLIRDGNTKSDKSPWAAYIPGAADENIFLESHQIEEYGNWHLGLDMSKPENTKGRYLFPYGDFRAVHHNGLLAAKESAAQQGYPDIENAATKLLKYMEERAC</sequence>
<organism evidence="1 2">
    <name type="scientific">Hymenobacter lapidarius</name>
    <dbReference type="NCBI Taxonomy" id="1908237"/>
    <lineage>
        <taxon>Bacteria</taxon>
        <taxon>Pseudomonadati</taxon>
        <taxon>Bacteroidota</taxon>
        <taxon>Cytophagia</taxon>
        <taxon>Cytophagales</taxon>
        <taxon>Hymenobacteraceae</taxon>
        <taxon>Hymenobacter</taxon>
    </lineage>
</organism>
<protein>
    <submittedName>
        <fullName evidence="1">Uncharacterized protein</fullName>
    </submittedName>
</protein>
<reference evidence="1 2" key="1">
    <citation type="submission" date="2016-08" db="EMBL/GenBank/DDBJ databases">
        <title>Hymenobacter coccineus sp. nov., Hymenobacter lapidarius sp. nov. and Hymenobacter glacialis sp. nov., isolated from Antarctic soil.</title>
        <authorList>
            <person name="Sedlacek I."/>
            <person name="Kralova S."/>
            <person name="Kyrova K."/>
            <person name="Maslanova I."/>
            <person name="Stankova E."/>
            <person name="Vrbovska V."/>
            <person name="Nemec M."/>
            <person name="Bartak M."/>
            <person name="Svec P."/>
            <person name="Busse H.-J."/>
            <person name="Pantucek R."/>
        </authorList>
    </citation>
    <scope>NUCLEOTIDE SEQUENCE [LARGE SCALE GENOMIC DNA]</scope>
    <source>
        <strain evidence="1 2">CCM 8643</strain>
    </source>
</reference>
<name>A0A1G1T0E4_9BACT</name>
<gene>
    <name evidence="1" type="ORF">BEN47_02970</name>
</gene>
<comment type="caution">
    <text evidence="1">The sequence shown here is derived from an EMBL/GenBank/DDBJ whole genome shotgun (WGS) entry which is preliminary data.</text>
</comment>
<keyword evidence="2" id="KW-1185">Reference proteome</keyword>
<dbReference type="OrthoDB" id="1550983at2"/>
<evidence type="ECO:0000313" key="1">
    <source>
        <dbReference type="EMBL" id="OGX84341.1"/>
    </source>
</evidence>
<dbReference type="AlphaFoldDB" id="A0A1G1T0E4"/>
<proteinExistence type="predicted"/>
<dbReference type="Proteomes" id="UP000176294">
    <property type="component" value="Unassembled WGS sequence"/>
</dbReference>
<evidence type="ECO:0000313" key="2">
    <source>
        <dbReference type="Proteomes" id="UP000176294"/>
    </source>
</evidence>
<dbReference type="STRING" id="1908237.BEN47_02970"/>
<accession>A0A1G1T0E4</accession>